<accession>A0A2V5HKM2</accession>
<dbReference type="EMBL" id="KZ825102">
    <property type="protein sequence ID" value="PYI24301.1"/>
    <property type="molecule type" value="Genomic_DNA"/>
</dbReference>
<gene>
    <name evidence="2" type="ORF">BO99DRAFT_398374</name>
</gene>
<evidence type="ECO:0000256" key="1">
    <source>
        <dbReference type="SAM" id="SignalP"/>
    </source>
</evidence>
<sequence length="77" mass="8468">MVLLLLRLLLLLRRGGGRGCEATGLEGWGRAYVLGVVSYILTSGSEGEGWGYTVLSCAFYKLSENDLWLWYGAVSHI</sequence>
<organism evidence="2 3">
    <name type="scientific">Aspergillus violaceofuscus (strain CBS 115571)</name>
    <dbReference type="NCBI Taxonomy" id="1450538"/>
    <lineage>
        <taxon>Eukaryota</taxon>
        <taxon>Fungi</taxon>
        <taxon>Dikarya</taxon>
        <taxon>Ascomycota</taxon>
        <taxon>Pezizomycotina</taxon>
        <taxon>Eurotiomycetes</taxon>
        <taxon>Eurotiomycetidae</taxon>
        <taxon>Eurotiales</taxon>
        <taxon>Aspergillaceae</taxon>
        <taxon>Aspergillus</taxon>
    </lineage>
</organism>
<evidence type="ECO:0000313" key="2">
    <source>
        <dbReference type="EMBL" id="PYI24301.1"/>
    </source>
</evidence>
<proteinExistence type="predicted"/>
<dbReference type="AlphaFoldDB" id="A0A2V5HKM2"/>
<protein>
    <recommendedName>
        <fullName evidence="4">Secreted protein</fullName>
    </recommendedName>
</protein>
<feature type="chain" id="PRO_5016157764" description="Secreted protein" evidence="1">
    <location>
        <begin position="20"/>
        <end position="77"/>
    </location>
</feature>
<evidence type="ECO:0008006" key="4">
    <source>
        <dbReference type="Google" id="ProtNLM"/>
    </source>
</evidence>
<feature type="signal peptide" evidence="1">
    <location>
        <begin position="1"/>
        <end position="19"/>
    </location>
</feature>
<dbReference type="Proteomes" id="UP000249829">
    <property type="component" value="Unassembled WGS sequence"/>
</dbReference>
<reference evidence="2 3" key="1">
    <citation type="submission" date="2018-02" db="EMBL/GenBank/DDBJ databases">
        <title>The genomes of Aspergillus section Nigri reveals drivers in fungal speciation.</title>
        <authorList>
            <consortium name="DOE Joint Genome Institute"/>
            <person name="Vesth T.C."/>
            <person name="Nybo J."/>
            <person name="Theobald S."/>
            <person name="Brandl J."/>
            <person name="Frisvad J.C."/>
            <person name="Nielsen K.F."/>
            <person name="Lyhne E.K."/>
            <person name="Kogle M.E."/>
            <person name="Kuo A."/>
            <person name="Riley R."/>
            <person name="Clum A."/>
            <person name="Nolan M."/>
            <person name="Lipzen A."/>
            <person name="Salamov A."/>
            <person name="Henrissat B."/>
            <person name="Wiebenga A."/>
            <person name="De vries R.P."/>
            <person name="Grigoriev I.V."/>
            <person name="Mortensen U.H."/>
            <person name="Andersen M.R."/>
            <person name="Baker S.E."/>
        </authorList>
    </citation>
    <scope>NUCLEOTIDE SEQUENCE [LARGE SCALE GENOMIC DNA]</scope>
    <source>
        <strain evidence="2 3">CBS 115571</strain>
    </source>
</reference>
<name>A0A2V5HKM2_ASPV1</name>
<keyword evidence="1" id="KW-0732">Signal</keyword>
<evidence type="ECO:0000313" key="3">
    <source>
        <dbReference type="Proteomes" id="UP000249829"/>
    </source>
</evidence>
<keyword evidence="3" id="KW-1185">Reference proteome</keyword>